<feature type="transmembrane region" description="Helical" evidence="24">
    <location>
        <begin position="78"/>
        <end position="98"/>
    </location>
</feature>
<comment type="subcellular location">
    <subcellularLocation>
        <location evidence="2">Cell membrane</location>
        <topology evidence="2">Multi-pass membrane protein</topology>
    </subcellularLocation>
</comment>
<comment type="pathway">
    <text evidence="3">Phospholipid metabolism; CDP-diacylglycerol biosynthesis; CDP-diacylglycerol from sn-glycerol 3-phosphate: step 3/3.</text>
</comment>
<dbReference type="GO" id="GO:0005886">
    <property type="term" value="C:plasma membrane"/>
    <property type="evidence" value="ECO:0007669"/>
    <property type="project" value="UniProtKB-SubCell"/>
</dbReference>
<evidence type="ECO:0000256" key="13">
    <source>
        <dbReference type="ARBA" id="ARBA00022989"/>
    </source>
</evidence>
<evidence type="ECO:0000256" key="18">
    <source>
        <dbReference type="ARBA" id="ARBA00029893"/>
    </source>
</evidence>
<evidence type="ECO:0000256" key="6">
    <source>
        <dbReference type="ARBA" id="ARBA00012487"/>
    </source>
</evidence>
<comment type="caution">
    <text evidence="25">The sequence shown here is derived from an EMBL/GenBank/DDBJ whole genome shotgun (WGS) entry which is preliminary data.</text>
</comment>
<dbReference type="PANTHER" id="PTHR46382:SF1">
    <property type="entry name" value="PHOSPHATIDATE CYTIDYLYLTRANSFERASE"/>
    <property type="match status" value="1"/>
</dbReference>
<evidence type="ECO:0000256" key="5">
    <source>
        <dbReference type="ARBA" id="ARBA00010185"/>
    </source>
</evidence>
<evidence type="ECO:0000256" key="1">
    <source>
        <dbReference type="ARBA" id="ARBA00001698"/>
    </source>
</evidence>
<accession>A0A1F4U4G3</accession>
<evidence type="ECO:0000256" key="8">
    <source>
        <dbReference type="ARBA" id="ARBA00022475"/>
    </source>
</evidence>
<evidence type="ECO:0000256" key="23">
    <source>
        <dbReference type="ARBA" id="ARBA00033406"/>
    </source>
</evidence>
<comment type="similarity">
    <text evidence="5">Belongs to the CDS family.</text>
</comment>
<evidence type="ECO:0000256" key="9">
    <source>
        <dbReference type="ARBA" id="ARBA00022516"/>
    </source>
</evidence>
<gene>
    <name evidence="25" type="ORF">A2438_04690</name>
</gene>
<dbReference type="Pfam" id="PF01148">
    <property type="entry name" value="CTP_transf_1"/>
    <property type="match status" value="1"/>
</dbReference>
<feature type="transmembrane region" description="Helical" evidence="24">
    <location>
        <begin position="176"/>
        <end position="195"/>
    </location>
</feature>
<organism evidence="25 26">
    <name type="scientific">candidate division WOR-1 bacterium RIFOXYC2_FULL_46_14</name>
    <dbReference type="NCBI Taxonomy" id="1802587"/>
    <lineage>
        <taxon>Bacteria</taxon>
        <taxon>Bacillati</taxon>
        <taxon>Saganbacteria</taxon>
    </lineage>
</organism>
<evidence type="ECO:0000256" key="11">
    <source>
        <dbReference type="ARBA" id="ARBA00022692"/>
    </source>
</evidence>
<evidence type="ECO:0000256" key="12">
    <source>
        <dbReference type="ARBA" id="ARBA00022695"/>
    </source>
</evidence>
<comment type="catalytic activity">
    <reaction evidence="1">
        <text>a 1,2-diacyl-sn-glycero-3-phosphate + CTP + H(+) = a CDP-1,2-diacyl-sn-glycerol + diphosphate</text>
        <dbReference type="Rhea" id="RHEA:16229"/>
        <dbReference type="ChEBI" id="CHEBI:15378"/>
        <dbReference type="ChEBI" id="CHEBI:33019"/>
        <dbReference type="ChEBI" id="CHEBI:37563"/>
        <dbReference type="ChEBI" id="CHEBI:58332"/>
        <dbReference type="ChEBI" id="CHEBI:58608"/>
        <dbReference type="EC" id="2.7.7.41"/>
    </reaction>
</comment>
<keyword evidence="16" id="KW-0594">Phospholipid biosynthesis</keyword>
<dbReference type="PANTHER" id="PTHR46382">
    <property type="entry name" value="PHOSPHATIDATE CYTIDYLYLTRANSFERASE"/>
    <property type="match status" value="1"/>
</dbReference>
<evidence type="ECO:0000256" key="15">
    <source>
        <dbReference type="ARBA" id="ARBA00023136"/>
    </source>
</evidence>
<dbReference type="EMBL" id="MEUJ01000005">
    <property type="protein sequence ID" value="OGC39802.1"/>
    <property type="molecule type" value="Genomic_DNA"/>
</dbReference>
<evidence type="ECO:0000256" key="19">
    <source>
        <dbReference type="ARBA" id="ARBA00031825"/>
    </source>
</evidence>
<protein>
    <recommendedName>
        <fullName evidence="7">Phosphatidate cytidylyltransferase</fullName>
        <ecNumber evidence="6">2.7.7.41</ecNumber>
    </recommendedName>
    <alternativeName>
        <fullName evidence="20">CDP-DAG synthase</fullName>
    </alternativeName>
    <alternativeName>
        <fullName evidence="22">CDP-DG synthase</fullName>
    </alternativeName>
    <alternativeName>
        <fullName evidence="18">CDP-diacylglycerol synthase</fullName>
    </alternativeName>
    <alternativeName>
        <fullName evidence="21">CDP-diglyceride pyrophosphorylase</fullName>
    </alternativeName>
    <alternativeName>
        <fullName evidence="23">CDP-diglyceride synthase</fullName>
    </alternativeName>
    <alternativeName>
        <fullName evidence="19">CTP:phosphatidate cytidylyltransferase</fullName>
    </alternativeName>
</protein>
<evidence type="ECO:0000256" key="24">
    <source>
        <dbReference type="SAM" id="Phobius"/>
    </source>
</evidence>
<keyword evidence="10" id="KW-0808">Transferase</keyword>
<feature type="transmembrane region" description="Helical" evidence="24">
    <location>
        <begin position="52"/>
        <end position="72"/>
    </location>
</feature>
<evidence type="ECO:0000256" key="20">
    <source>
        <dbReference type="ARBA" id="ARBA00032253"/>
    </source>
</evidence>
<keyword evidence="14" id="KW-0443">Lipid metabolism</keyword>
<evidence type="ECO:0000256" key="10">
    <source>
        <dbReference type="ARBA" id="ARBA00022679"/>
    </source>
</evidence>
<feature type="transmembrane region" description="Helical" evidence="24">
    <location>
        <begin position="110"/>
        <end position="128"/>
    </location>
</feature>
<keyword evidence="11 24" id="KW-0812">Transmembrane</keyword>
<keyword evidence="9" id="KW-0444">Lipid biosynthesis</keyword>
<evidence type="ECO:0000256" key="21">
    <source>
        <dbReference type="ARBA" id="ARBA00032396"/>
    </source>
</evidence>
<sequence length="266" mass="29655">MKNRVLTALIGVPVVWACTYYGGLPFLFLVLGMALTSINEFYSLMMKKNYFPAFWVGNVITVFFIIFAYYALKQNWEPAHSAIFTIAAIIALVSGIFLKREKDTIVDVSVTLLGMIYIGWFFSYFLFIRNMTEHGGYLFFLMLTIWANDVVAYFIGTKFGRTKLAPSISPRKTVEGAVAGFIVCLVASALFSWIAELNLTHALILGGLIGVVAVFSDLVESLIKRDAGVKDSSNLVPGHGGVLDRMDSFILAAPVMYYYLVWVVLR</sequence>
<feature type="transmembrane region" description="Helical" evidence="24">
    <location>
        <begin position="134"/>
        <end position="155"/>
    </location>
</feature>
<evidence type="ECO:0000256" key="2">
    <source>
        <dbReference type="ARBA" id="ARBA00004651"/>
    </source>
</evidence>
<evidence type="ECO:0000256" key="16">
    <source>
        <dbReference type="ARBA" id="ARBA00023209"/>
    </source>
</evidence>
<keyword evidence="13 24" id="KW-1133">Transmembrane helix</keyword>
<comment type="pathway">
    <text evidence="4">Lipid metabolism.</text>
</comment>
<reference evidence="25 26" key="1">
    <citation type="journal article" date="2016" name="Nat. Commun.">
        <title>Thousands of microbial genomes shed light on interconnected biogeochemical processes in an aquifer system.</title>
        <authorList>
            <person name="Anantharaman K."/>
            <person name="Brown C.T."/>
            <person name="Hug L.A."/>
            <person name="Sharon I."/>
            <person name="Castelle C.J."/>
            <person name="Probst A.J."/>
            <person name="Thomas B.C."/>
            <person name="Singh A."/>
            <person name="Wilkins M.J."/>
            <person name="Karaoz U."/>
            <person name="Brodie E.L."/>
            <person name="Williams K.H."/>
            <person name="Hubbard S.S."/>
            <person name="Banfield J.F."/>
        </authorList>
    </citation>
    <scope>NUCLEOTIDE SEQUENCE [LARGE SCALE GENOMIC DNA]</scope>
</reference>
<evidence type="ECO:0000256" key="3">
    <source>
        <dbReference type="ARBA" id="ARBA00005119"/>
    </source>
</evidence>
<evidence type="ECO:0000256" key="4">
    <source>
        <dbReference type="ARBA" id="ARBA00005189"/>
    </source>
</evidence>
<evidence type="ECO:0000256" key="22">
    <source>
        <dbReference type="ARBA" id="ARBA00032743"/>
    </source>
</evidence>
<dbReference type="GO" id="GO:0004605">
    <property type="term" value="F:phosphatidate cytidylyltransferase activity"/>
    <property type="evidence" value="ECO:0007669"/>
    <property type="project" value="UniProtKB-EC"/>
</dbReference>
<evidence type="ECO:0000313" key="25">
    <source>
        <dbReference type="EMBL" id="OGC39802.1"/>
    </source>
</evidence>
<proteinExistence type="inferred from homology"/>
<name>A0A1F4U4G3_UNCSA</name>
<evidence type="ECO:0000256" key="14">
    <source>
        <dbReference type="ARBA" id="ARBA00023098"/>
    </source>
</evidence>
<feature type="transmembrane region" description="Helical" evidence="24">
    <location>
        <begin position="248"/>
        <end position="265"/>
    </location>
</feature>
<dbReference type="Proteomes" id="UP000179242">
    <property type="component" value="Unassembled WGS sequence"/>
</dbReference>
<keyword evidence="17" id="KW-1208">Phospholipid metabolism</keyword>
<keyword evidence="12" id="KW-0548">Nucleotidyltransferase</keyword>
<evidence type="ECO:0000313" key="26">
    <source>
        <dbReference type="Proteomes" id="UP000179242"/>
    </source>
</evidence>
<keyword evidence="8" id="KW-1003">Cell membrane</keyword>
<dbReference type="EC" id="2.7.7.41" evidence="6"/>
<dbReference type="AlphaFoldDB" id="A0A1F4U4G3"/>
<evidence type="ECO:0000256" key="7">
    <source>
        <dbReference type="ARBA" id="ARBA00019373"/>
    </source>
</evidence>
<evidence type="ECO:0000256" key="17">
    <source>
        <dbReference type="ARBA" id="ARBA00023264"/>
    </source>
</evidence>
<dbReference type="GO" id="GO:0016024">
    <property type="term" value="P:CDP-diacylglycerol biosynthetic process"/>
    <property type="evidence" value="ECO:0007669"/>
    <property type="project" value="TreeGrafter"/>
</dbReference>
<keyword evidence="15 24" id="KW-0472">Membrane</keyword>
<feature type="transmembrane region" description="Helical" evidence="24">
    <location>
        <begin position="201"/>
        <end position="223"/>
    </location>
</feature>